<proteinExistence type="inferred from homology"/>
<dbReference type="InterPro" id="IPR036388">
    <property type="entry name" value="WH-like_DNA-bd_sf"/>
</dbReference>
<dbReference type="Pfam" id="PF08281">
    <property type="entry name" value="Sigma70_r4_2"/>
    <property type="match status" value="1"/>
</dbReference>
<comment type="similarity">
    <text evidence="1">Belongs to the sigma-70 factor family. ECF subfamily.</text>
</comment>
<dbReference type="InterPro" id="IPR039425">
    <property type="entry name" value="RNA_pol_sigma-70-like"/>
</dbReference>
<evidence type="ECO:0000256" key="1">
    <source>
        <dbReference type="ARBA" id="ARBA00010641"/>
    </source>
</evidence>
<gene>
    <name evidence="7" type="ORF">MM239_07200</name>
</gene>
<feature type="domain" description="RNA polymerase sigma-70 region 2" evidence="5">
    <location>
        <begin position="29"/>
        <end position="95"/>
    </location>
</feature>
<sequence length="204" mass="24020">MEILLKYHSEATLIDAFRSGDKEAFSMIFDRHWEELIKYANNTLENQDDAEDLVQELFLNLWEKHQSFPALQNDLRSYLFASLRKKILKLFRDQGIKRKHLDYLISSYDRAENPVKDLMYDELIHVIKSKLSSLPLKEQQVFILHELEGYSTREISEMHQVSEQTVRNQAATANKKLSPFLTRLLTSCYQISFIAKFVLIQIFG</sequence>
<keyword evidence="4" id="KW-0804">Transcription</keyword>
<dbReference type="Pfam" id="PF04542">
    <property type="entry name" value="Sigma70_r2"/>
    <property type="match status" value="1"/>
</dbReference>
<dbReference type="InterPro" id="IPR014284">
    <property type="entry name" value="RNA_pol_sigma-70_dom"/>
</dbReference>
<dbReference type="Proteomes" id="UP001165489">
    <property type="component" value="Unassembled WGS sequence"/>
</dbReference>
<dbReference type="SUPFAM" id="SSF88946">
    <property type="entry name" value="Sigma2 domain of RNA polymerase sigma factors"/>
    <property type="match status" value="1"/>
</dbReference>
<evidence type="ECO:0000256" key="3">
    <source>
        <dbReference type="ARBA" id="ARBA00023082"/>
    </source>
</evidence>
<keyword evidence="8" id="KW-1185">Reference proteome</keyword>
<dbReference type="Gene3D" id="1.10.10.10">
    <property type="entry name" value="Winged helix-like DNA-binding domain superfamily/Winged helix DNA-binding domain"/>
    <property type="match status" value="1"/>
</dbReference>
<name>A0ABS9UYD3_9BACT</name>
<keyword evidence="3" id="KW-0731">Sigma factor</keyword>
<evidence type="ECO:0000259" key="5">
    <source>
        <dbReference type="Pfam" id="PF04542"/>
    </source>
</evidence>
<keyword evidence="2" id="KW-0805">Transcription regulation</keyword>
<accession>A0ABS9UYD3</accession>
<evidence type="ECO:0000259" key="6">
    <source>
        <dbReference type="Pfam" id="PF08281"/>
    </source>
</evidence>
<protein>
    <submittedName>
        <fullName evidence="7">Sigma-70 family RNA polymerase sigma factor</fullName>
    </submittedName>
</protein>
<dbReference type="PANTHER" id="PTHR43133:SF46">
    <property type="entry name" value="RNA POLYMERASE SIGMA-70 FACTOR ECF SUBFAMILY"/>
    <property type="match status" value="1"/>
</dbReference>
<evidence type="ECO:0000256" key="2">
    <source>
        <dbReference type="ARBA" id="ARBA00023015"/>
    </source>
</evidence>
<feature type="domain" description="RNA polymerase sigma factor 70 region 4 type 2" evidence="6">
    <location>
        <begin position="128"/>
        <end position="177"/>
    </location>
</feature>
<reference evidence="7" key="1">
    <citation type="submission" date="2022-03" db="EMBL/GenBank/DDBJ databases">
        <title>De novo assembled genomes of Belliella spp. (Cyclobacteriaceae) strains.</title>
        <authorList>
            <person name="Szabo A."/>
            <person name="Korponai K."/>
            <person name="Felfoldi T."/>
        </authorList>
    </citation>
    <scope>NUCLEOTIDE SEQUENCE</scope>
    <source>
        <strain evidence="7">DSM 111904</strain>
    </source>
</reference>
<dbReference type="Gene3D" id="1.10.1740.10">
    <property type="match status" value="1"/>
</dbReference>
<organism evidence="7 8">
    <name type="scientific">Belliella filtrata</name>
    <dbReference type="NCBI Taxonomy" id="2923435"/>
    <lineage>
        <taxon>Bacteria</taxon>
        <taxon>Pseudomonadati</taxon>
        <taxon>Bacteroidota</taxon>
        <taxon>Cytophagia</taxon>
        <taxon>Cytophagales</taxon>
        <taxon>Cyclobacteriaceae</taxon>
        <taxon>Belliella</taxon>
    </lineage>
</organism>
<dbReference type="PANTHER" id="PTHR43133">
    <property type="entry name" value="RNA POLYMERASE ECF-TYPE SIGMA FACTO"/>
    <property type="match status" value="1"/>
</dbReference>
<evidence type="ECO:0000313" key="8">
    <source>
        <dbReference type="Proteomes" id="UP001165489"/>
    </source>
</evidence>
<comment type="caution">
    <text evidence="7">The sequence shown here is derived from an EMBL/GenBank/DDBJ whole genome shotgun (WGS) entry which is preliminary data.</text>
</comment>
<evidence type="ECO:0000313" key="7">
    <source>
        <dbReference type="EMBL" id="MCH7409173.1"/>
    </source>
</evidence>
<dbReference type="InterPro" id="IPR013324">
    <property type="entry name" value="RNA_pol_sigma_r3/r4-like"/>
</dbReference>
<dbReference type="SUPFAM" id="SSF88659">
    <property type="entry name" value="Sigma3 and sigma4 domains of RNA polymerase sigma factors"/>
    <property type="match status" value="1"/>
</dbReference>
<dbReference type="InterPro" id="IPR013325">
    <property type="entry name" value="RNA_pol_sigma_r2"/>
</dbReference>
<dbReference type="InterPro" id="IPR007627">
    <property type="entry name" value="RNA_pol_sigma70_r2"/>
</dbReference>
<evidence type="ECO:0000256" key="4">
    <source>
        <dbReference type="ARBA" id="ARBA00023163"/>
    </source>
</evidence>
<dbReference type="InterPro" id="IPR013249">
    <property type="entry name" value="RNA_pol_sigma70_r4_t2"/>
</dbReference>
<dbReference type="NCBIfam" id="TIGR02937">
    <property type="entry name" value="sigma70-ECF"/>
    <property type="match status" value="1"/>
</dbReference>
<dbReference type="RefSeq" id="WP_241347525.1">
    <property type="nucleotide sequence ID" value="NZ_JAKZGP010000013.1"/>
</dbReference>
<dbReference type="EMBL" id="JAKZGP010000013">
    <property type="protein sequence ID" value="MCH7409173.1"/>
    <property type="molecule type" value="Genomic_DNA"/>
</dbReference>